<reference evidence="3" key="1">
    <citation type="journal article" date="2020" name="Nat. Commun.">
        <title>Genome sequence of the cluster root forming white lupin.</title>
        <authorList>
            <person name="Hufnagel B."/>
            <person name="Marques A."/>
            <person name="Soriano A."/>
            <person name="Marques L."/>
            <person name="Divol F."/>
            <person name="Doumas P."/>
            <person name="Sallet E."/>
            <person name="Mancinotti D."/>
            <person name="Carrere S."/>
            <person name="Marande W."/>
            <person name="Arribat S."/>
            <person name="Keller J."/>
            <person name="Huneau C."/>
            <person name="Blein T."/>
            <person name="Aime D."/>
            <person name="Laguerre M."/>
            <person name="Taylor J."/>
            <person name="Schubert V."/>
            <person name="Nelson M."/>
            <person name="Geu-Flores F."/>
            <person name="Crespi M."/>
            <person name="Gallardo-Guerrero K."/>
            <person name="Delaux P.-M."/>
            <person name="Salse J."/>
            <person name="Berges H."/>
            <person name="Guyot R."/>
            <person name="Gouzy J."/>
            <person name="Peret B."/>
        </authorList>
    </citation>
    <scope>NUCLEOTIDE SEQUENCE [LARGE SCALE GENOMIC DNA]</scope>
    <source>
        <strain evidence="3">cv. Amiga</strain>
    </source>
</reference>
<evidence type="ECO:0000313" key="3">
    <source>
        <dbReference type="Proteomes" id="UP000447434"/>
    </source>
</evidence>
<name>A0A6A4NTC8_LUPAL</name>
<organism evidence="2 3">
    <name type="scientific">Lupinus albus</name>
    <name type="common">White lupine</name>
    <name type="synonym">Lupinus termis</name>
    <dbReference type="NCBI Taxonomy" id="3870"/>
    <lineage>
        <taxon>Eukaryota</taxon>
        <taxon>Viridiplantae</taxon>
        <taxon>Streptophyta</taxon>
        <taxon>Embryophyta</taxon>
        <taxon>Tracheophyta</taxon>
        <taxon>Spermatophyta</taxon>
        <taxon>Magnoliopsida</taxon>
        <taxon>eudicotyledons</taxon>
        <taxon>Gunneridae</taxon>
        <taxon>Pentapetalae</taxon>
        <taxon>rosids</taxon>
        <taxon>fabids</taxon>
        <taxon>Fabales</taxon>
        <taxon>Fabaceae</taxon>
        <taxon>Papilionoideae</taxon>
        <taxon>50 kb inversion clade</taxon>
        <taxon>genistoids sensu lato</taxon>
        <taxon>core genistoids</taxon>
        <taxon>Genisteae</taxon>
        <taxon>Lupinus</taxon>
    </lineage>
</organism>
<feature type="region of interest" description="Disordered" evidence="1">
    <location>
        <begin position="31"/>
        <end position="77"/>
    </location>
</feature>
<dbReference type="Proteomes" id="UP000447434">
    <property type="component" value="Chromosome 19"/>
</dbReference>
<gene>
    <name evidence="2" type="ORF">Lalb_Chr19g0129311</name>
</gene>
<accession>A0A6A4NTC8</accession>
<sequence>MCGKTKESLTPPLEFSSTMSALALNEALEPGNPVGPVAKGSELLPGASATSHGFGSSPFKLAPEATSSSSTSTFQPGVSVWSRTASSHEHPEEEVAVSAEVHILKNKI</sequence>
<comment type="caution">
    <text evidence="2">The sequence shown here is derived from an EMBL/GenBank/DDBJ whole genome shotgun (WGS) entry which is preliminary data.</text>
</comment>
<protein>
    <submittedName>
        <fullName evidence="2">Uncharacterized protein</fullName>
    </submittedName>
</protein>
<dbReference type="EMBL" id="WOCE01000019">
    <property type="protein sequence ID" value="KAE9592440.1"/>
    <property type="molecule type" value="Genomic_DNA"/>
</dbReference>
<evidence type="ECO:0000256" key="1">
    <source>
        <dbReference type="SAM" id="MobiDB-lite"/>
    </source>
</evidence>
<evidence type="ECO:0000313" key="2">
    <source>
        <dbReference type="EMBL" id="KAE9592440.1"/>
    </source>
</evidence>
<dbReference type="AlphaFoldDB" id="A0A6A4NTC8"/>
<proteinExistence type="predicted"/>
<keyword evidence="3" id="KW-1185">Reference proteome</keyword>